<name>A0AAV4RW87_CAEEX</name>
<dbReference type="EMBL" id="BPLR01008354">
    <property type="protein sequence ID" value="GIY24123.1"/>
    <property type="molecule type" value="Genomic_DNA"/>
</dbReference>
<dbReference type="Proteomes" id="UP001054945">
    <property type="component" value="Unassembled WGS sequence"/>
</dbReference>
<accession>A0AAV4RW87</accession>
<evidence type="ECO:0000313" key="2">
    <source>
        <dbReference type="Proteomes" id="UP001054945"/>
    </source>
</evidence>
<keyword evidence="2" id="KW-1185">Reference proteome</keyword>
<evidence type="ECO:0000313" key="1">
    <source>
        <dbReference type="EMBL" id="GIY24123.1"/>
    </source>
</evidence>
<organism evidence="1 2">
    <name type="scientific">Caerostris extrusa</name>
    <name type="common">Bark spider</name>
    <name type="synonym">Caerostris bankana</name>
    <dbReference type="NCBI Taxonomy" id="172846"/>
    <lineage>
        <taxon>Eukaryota</taxon>
        <taxon>Metazoa</taxon>
        <taxon>Ecdysozoa</taxon>
        <taxon>Arthropoda</taxon>
        <taxon>Chelicerata</taxon>
        <taxon>Arachnida</taxon>
        <taxon>Araneae</taxon>
        <taxon>Araneomorphae</taxon>
        <taxon>Entelegynae</taxon>
        <taxon>Araneoidea</taxon>
        <taxon>Araneidae</taxon>
        <taxon>Caerostris</taxon>
    </lineage>
</organism>
<reference evidence="1 2" key="1">
    <citation type="submission" date="2021-06" db="EMBL/GenBank/DDBJ databases">
        <title>Caerostris extrusa draft genome.</title>
        <authorList>
            <person name="Kono N."/>
            <person name="Arakawa K."/>
        </authorList>
    </citation>
    <scope>NUCLEOTIDE SEQUENCE [LARGE SCALE GENOMIC DNA]</scope>
</reference>
<gene>
    <name evidence="1" type="ORF">CEXT_660411</name>
</gene>
<protein>
    <submittedName>
        <fullName evidence="1">Uncharacterized protein</fullName>
    </submittedName>
</protein>
<proteinExistence type="predicted"/>
<dbReference type="AlphaFoldDB" id="A0AAV4RW87"/>
<comment type="caution">
    <text evidence="1">The sequence shown here is derived from an EMBL/GenBank/DDBJ whole genome shotgun (WGS) entry which is preliminary data.</text>
</comment>
<sequence>MVSVISYHQHLCTQRSVHREEERYTFLTVTDPHLGVLFILSARARNIKHQQNHPPCQRPSRRLITTISLLGGRIVPTKSLSCIPQNKSHSVPNVLMVNRGDSGRLGIIIRTEMLPFQRPFYFWTTNPGRWKTIRHLLTFKGSRGPIIKICQSFPDSRLRVTGFSG</sequence>